<dbReference type="Proteomes" id="UP001060104">
    <property type="component" value="Chromosome"/>
</dbReference>
<keyword evidence="2" id="KW-1185">Reference proteome</keyword>
<dbReference type="EMBL" id="CP103141">
    <property type="protein sequence ID" value="UVQ77126.1"/>
    <property type="molecule type" value="Genomic_DNA"/>
</dbReference>
<evidence type="ECO:0000313" key="2">
    <source>
        <dbReference type="Proteomes" id="UP001060104"/>
    </source>
</evidence>
<gene>
    <name evidence="1" type="ORF">NXY30_12495</name>
</gene>
<organism evidence="1 2">
    <name type="scientific">Bacteroides faecis</name>
    <dbReference type="NCBI Taxonomy" id="674529"/>
    <lineage>
        <taxon>Bacteria</taxon>
        <taxon>Pseudomonadati</taxon>
        <taxon>Bacteroidota</taxon>
        <taxon>Bacteroidia</taxon>
        <taxon>Bacteroidales</taxon>
        <taxon>Bacteroidaceae</taxon>
        <taxon>Bacteroides</taxon>
    </lineage>
</organism>
<sequence length="296" mass="34539">MKNHHHEIILELEEKVDLSIPRHYGAYTQVNDLIPLNIQGSKYRLFARIDKSMSSVDAPYIGQFRNEFLLYIPMQWDVKNNPVELKMDYQLFEYICSLEKGKLPITYESELNMEFSRFIRELIKYSSGDKEVVIISSDEKTVCLRSKLNNVVTLIMINTENFYSSYYKDTTKDKALPTASRIRFENGVVENVLLEDKEFTDAFRSSVQVLPFTSNPSTSNYDRSCGLRGITGEFFRKSKDRQTKAISDFENNAIQPVRNYLLQQKHMKEKQVEEFIEIMKDVMYSDGSLTIIDPSF</sequence>
<evidence type="ECO:0000313" key="1">
    <source>
        <dbReference type="EMBL" id="UVQ77126.1"/>
    </source>
</evidence>
<accession>A0ABY5TIG6</accession>
<dbReference type="RefSeq" id="WP_258903084.1">
    <property type="nucleotide sequence ID" value="NZ_CP103141.1"/>
</dbReference>
<reference evidence="1" key="1">
    <citation type="submission" date="2022-08" db="EMBL/GenBank/DDBJ databases">
        <title>Genome Sequencing of Bacteroides fragilis Group Isolates with Nanopore Technology.</title>
        <authorList>
            <person name="Tisza M.J."/>
            <person name="Smith D."/>
            <person name="Dekker J.P."/>
        </authorList>
    </citation>
    <scope>NUCLEOTIDE SEQUENCE</scope>
    <source>
        <strain evidence="1">BFG-527</strain>
    </source>
</reference>
<proteinExistence type="predicted"/>
<protein>
    <submittedName>
        <fullName evidence="1">Uncharacterized protein</fullName>
    </submittedName>
</protein>
<name>A0ABY5TIG6_9BACE</name>